<dbReference type="GO" id="GO:0005840">
    <property type="term" value="C:ribosome"/>
    <property type="evidence" value="ECO:0007669"/>
    <property type="project" value="UniProtKB-KW"/>
</dbReference>
<dbReference type="InterPro" id="IPR004038">
    <property type="entry name" value="Ribosomal_eL8/eL30/eS12/Gad45"/>
</dbReference>
<reference evidence="4 5" key="1">
    <citation type="submission" date="2016-10" db="EMBL/GenBank/DDBJ databases">
        <authorList>
            <person name="de Groot N.N."/>
        </authorList>
    </citation>
    <scope>NUCLEOTIDE SEQUENCE [LARGE SCALE GENOMIC DNA]</scope>
    <source>
        <strain evidence="4 5">CGMCC 1.7727</strain>
    </source>
</reference>
<dbReference type="EMBL" id="FOGL01000023">
    <property type="protein sequence ID" value="SES19963.1"/>
    <property type="molecule type" value="Genomic_DNA"/>
</dbReference>
<keyword evidence="5" id="KW-1185">Reference proteome</keyword>
<dbReference type="SUPFAM" id="SSF55315">
    <property type="entry name" value="L30e-like"/>
    <property type="match status" value="1"/>
</dbReference>
<dbReference type="Proteomes" id="UP000199687">
    <property type="component" value="Unassembled WGS sequence"/>
</dbReference>
<dbReference type="HAMAP" id="MF_00574">
    <property type="entry name" value="Ribosomal_eL8_Bact"/>
    <property type="match status" value="1"/>
</dbReference>
<dbReference type="Pfam" id="PF01248">
    <property type="entry name" value="Ribosomal_L7Ae"/>
    <property type="match status" value="1"/>
</dbReference>
<dbReference type="OrthoDB" id="2353623at2"/>
<evidence type="ECO:0000313" key="4">
    <source>
        <dbReference type="EMBL" id="SES19963.1"/>
    </source>
</evidence>
<evidence type="ECO:0000256" key="1">
    <source>
        <dbReference type="ARBA" id="ARBA00022884"/>
    </source>
</evidence>
<dbReference type="PRINTS" id="PR00884">
    <property type="entry name" value="RIBOSOMALHS6"/>
</dbReference>
<accession>A0A1H9VFB4</accession>
<name>A0A1H9VFB4_9BACI</name>
<keyword evidence="4" id="KW-0689">Ribosomal protein</keyword>
<evidence type="ECO:0000256" key="2">
    <source>
        <dbReference type="HAMAP-Rule" id="MF_00574"/>
    </source>
</evidence>
<dbReference type="AlphaFoldDB" id="A0A1H9VFB4"/>
<evidence type="ECO:0000259" key="3">
    <source>
        <dbReference type="Pfam" id="PF01248"/>
    </source>
</evidence>
<dbReference type="Gene3D" id="3.30.1330.30">
    <property type="match status" value="1"/>
</dbReference>
<feature type="domain" description="Ribosomal protein eL8/eL30/eS12/Gadd45" evidence="3">
    <location>
        <begin position="7"/>
        <end position="82"/>
    </location>
</feature>
<keyword evidence="4" id="KW-0687">Ribonucleoprotein</keyword>
<organism evidence="4 5">
    <name type="scientific">Gracilibacillus ureilyticus</name>
    <dbReference type="NCBI Taxonomy" id="531814"/>
    <lineage>
        <taxon>Bacteria</taxon>
        <taxon>Bacillati</taxon>
        <taxon>Bacillota</taxon>
        <taxon>Bacilli</taxon>
        <taxon>Bacillales</taxon>
        <taxon>Bacillaceae</taxon>
        <taxon>Gracilibacillus</taxon>
    </lineage>
</organism>
<dbReference type="InterPro" id="IPR029064">
    <property type="entry name" value="Ribosomal_eL30-like_sf"/>
</dbReference>
<evidence type="ECO:0000313" key="5">
    <source>
        <dbReference type="Proteomes" id="UP000199687"/>
    </source>
</evidence>
<gene>
    <name evidence="4" type="ORF">SAMN04487944_12330</name>
</gene>
<comment type="similarity">
    <text evidence="2">Belongs to the eukaryotic ribosomal protein eL8 family.</text>
</comment>
<protein>
    <recommendedName>
        <fullName evidence="2">RNA-binding protein SAMN04487944_12330</fullName>
    </recommendedName>
    <alternativeName>
        <fullName evidence="2">Ribosomal protein eL8-like</fullName>
    </alternativeName>
</protein>
<dbReference type="RefSeq" id="WP_089743684.1">
    <property type="nucleotide sequence ID" value="NZ_FOGL01000023.1"/>
</dbReference>
<proteinExistence type="inferred from homology"/>
<dbReference type="InterPro" id="IPR023460">
    <property type="entry name" value="RNA_bf_YbxF-like"/>
</dbReference>
<sequence>MSYEKVAQVNIEKIIGTKQVLKAIKNGAAKEVIIASDAELHVTSKVSQAAKDHNIPLSYVDSMKKLGRTCGIDVGAATVAIKQ</sequence>
<keyword evidence="1 2" id="KW-0694">RNA-binding</keyword>
<dbReference type="NCBIfam" id="NF010125">
    <property type="entry name" value="PRK13602.1"/>
    <property type="match status" value="1"/>
</dbReference>
<dbReference type="STRING" id="531814.SAMN04487944_12330"/>
<dbReference type="GO" id="GO:0003723">
    <property type="term" value="F:RNA binding"/>
    <property type="evidence" value="ECO:0007669"/>
    <property type="project" value="UniProtKB-UniRule"/>
</dbReference>